<keyword evidence="4" id="KW-0554">One-carbon metabolism</keyword>
<dbReference type="EC" id="1.5.1.3" evidence="3"/>
<sequence length="165" mass="18893">MKIKLIAAVDLRFGIGKDGSLLFKIPEDLRLFKQLTTGNIVLMGRKTFESIGCIPLTDRINIVISSAKKYENEDVINFDNYKTAIEYCKQIFSDKDLYIIGGGKIYEQGIKYADEIILTKYNKVYEDVDTYFPVDIMDNFSEADVIMEGSYEGTEFKTTVFTRNI</sequence>
<dbReference type="Proteomes" id="UP000018227">
    <property type="component" value="Unassembled WGS sequence"/>
</dbReference>
<evidence type="ECO:0000256" key="1">
    <source>
        <dbReference type="ARBA" id="ARBA00004903"/>
    </source>
</evidence>
<keyword evidence="9" id="KW-1185">Reference proteome</keyword>
<dbReference type="GO" id="GO:0004146">
    <property type="term" value="F:dihydrofolate reductase activity"/>
    <property type="evidence" value="ECO:0007669"/>
    <property type="project" value="UniProtKB-EC"/>
</dbReference>
<name>V2Y4R7_9FIRM</name>
<gene>
    <name evidence="8" type="ORF">GCWU0000282_001126</name>
</gene>
<dbReference type="EMBL" id="ACIL03000007">
    <property type="protein sequence ID" value="ESL03958.1"/>
    <property type="molecule type" value="Genomic_DNA"/>
</dbReference>
<evidence type="ECO:0000256" key="4">
    <source>
        <dbReference type="ARBA" id="ARBA00022563"/>
    </source>
</evidence>
<dbReference type="InterPro" id="IPR001796">
    <property type="entry name" value="DHFR_dom"/>
</dbReference>
<dbReference type="GO" id="GO:0006730">
    <property type="term" value="P:one-carbon metabolic process"/>
    <property type="evidence" value="ECO:0007669"/>
    <property type="project" value="UniProtKB-KW"/>
</dbReference>
<evidence type="ECO:0000259" key="7">
    <source>
        <dbReference type="PROSITE" id="PS51330"/>
    </source>
</evidence>
<dbReference type="Pfam" id="PF00186">
    <property type="entry name" value="DHFR_1"/>
    <property type="match status" value="1"/>
</dbReference>
<dbReference type="eggNOG" id="COG0262">
    <property type="taxonomic scope" value="Bacteria"/>
</dbReference>
<evidence type="ECO:0000313" key="9">
    <source>
        <dbReference type="Proteomes" id="UP000018227"/>
    </source>
</evidence>
<dbReference type="InterPro" id="IPR012259">
    <property type="entry name" value="DHFR"/>
</dbReference>
<evidence type="ECO:0000256" key="5">
    <source>
        <dbReference type="ARBA" id="ARBA00022857"/>
    </source>
</evidence>
<dbReference type="OrthoDB" id="9804315at2"/>
<evidence type="ECO:0000256" key="2">
    <source>
        <dbReference type="ARBA" id="ARBA00009539"/>
    </source>
</evidence>
<dbReference type="GO" id="GO:0050661">
    <property type="term" value="F:NADP binding"/>
    <property type="evidence" value="ECO:0007669"/>
    <property type="project" value="InterPro"/>
</dbReference>
<dbReference type="GO" id="GO:0046655">
    <property type="term" value="P:folic acid metabolic process"/>
    <property type="evidence" value="ECO:0007669"/>
    <property type="project" value="TreeGrafter"/>
</dbReference>
<dbReference type="UniPathway" id="UPA00077">
    <property type="reaction ID" value="UER00158"/>
</dbReference>
<dbReference type="PROSITE" id="PS51330">
    <property type="entry name" value="DHFR_2"/>
    <property type="match status" value="1"/>
</dbReference>
<dbReference type="PANTHER" id="PTHR48069">
    <property type="entry name" value="DIHYDROFOLATE REDUCTASE"/>
    <property type="match status" value="1"/>
</dbReference>
<comment type="pathway">
    <text evidence="1">Cofactor biosynthesis; tetrahydrofolate biosynthesis; 5,6,7,8-tetrahydrofolate from 7,8-dihydrofolate: step 1/1.</text>
</comment>
<protein>
    <recommendedName>
        <fullName evidence="3">dihydrofolate reductase</fullName>
        <ecNumber evidence="3">1.5.1.3</ecNumber>
    </recommendedName>
</protein>
<reference evidence="8 9" key="1">
    <citation type="submission" date="2013-06" db="EMBL/GenBank/DDBJ databases">
        <authorList>
            <person name="Weinstock G."/>
            <person name="Sodergren E."/>
            <person name="Clifton S."/>
            <person name="Fulton L."/>
            <person name="Fulton B."/>
            <person name="Courtney L."/>
            <person name="Fronick C."/>
            <person name="Harrison M."/>
            <person name="Strong C."/>
            <person name="Farmer C."/>
            <person name="Delahaunty K."/>
            <person name="Markovic C."/>
            <person name="Hall O."/>
            <person name="Minx P."/>
            <person name="Tomlinson C."/>
            <person name="Mitreva M."/>
            <person name="Nelson J."/>
            <person name="Hou S."/>
            <person name="Wollam A."/>
            <person name="Pepin K.H."/>
            <person name="Johnson M."/>
            <person name="Bhonagiri V."/>
            <person name="Nash W.E."/>
            <person name="Warren W."/>
            <person name="Chinwalla A."/>
            <person name="Mardis E.R."/>
            <person name="Wilson R.K."/>
        </authorList>
    </citation>
    <scope>NUCLEOTIDE SEQUENCE [LARGE SCALE GENOMIC DNA]</scope>
    <source>
        <strain evidence="8 9">ATCC 51271</strain>
    </source>
</reference>
<evidence type="ECO:0000256" key="3">
    <source>
        <dbReference type="ARBA" id="ARBA00012856"/>
    </source>
</evidence>
<organism evidence="8 9">
    <name type="scientific">Catonella morbi ATCC 51271</name>
    <dbReference type="NCBI Taxonomy" id="592026"/>
    <lineage>
        <taxon>Bacteria</taxon>
        <taxon>Bacillati</taxon>
        <taxon>Bacillota</taxon>
        <taxon>Clostridia</taxon>
        <taxon>Lachnospirales</taxon>
        <taxon>Lachnospiraceae</taxon>
        <taxon>Catonella</taxon>
    </lineage>
</organism>
<dbReference type="Gene3D" id="3.40.430.10">
    <property type="entry name" value="Dihydrofolate Reductase, subunit A"/>
    <property type="match status" value="1"/>
</dbReference>
<dbReference type="InterPro" id="IPR024072">
    <property type="entry name" value="DHFR-like_dom_sf"/>
</dbReference>
<evidence type="ECO:0000313" key="8">
    <source>
        <dbReference type="EMBL" id="ESL03958.1"/>
    </source>
</evidence>
<keyword evidence="5" id="KW-0521">NADP</keyword>
<dbReference type="STRING" id="592026.GCWU0000282_001126"/>
<keyword evidence="6" id="KW-0560">Oxidoreductase</keyword>
<accession>V2Y4R7</accession>
<dbReference type="GO" id="GO:0046452">
    <property type="term" value="P:dihydrofolate metabolic process"/>
    <property type="evidence" value="ECO:0007669"/>
    <property type="project" value="TreeGrafter"/>
</dbReference>
<dbReference type="PRINTS" id="PR00070">
    <property type="entry name" value="DHFR"/>
</dbReference>
<dbReference type="SUPFAM" id="SSF53597">
    <property type="entry name" value="Dihydrofolate reductase-like"/>
    <property type="match status" value="1"/>
</dbReference>
<feature type="domain" description="DHFR" evidence="7">
    <location>
        <begin position="2"/>
        <end position="165"/>
    </location>
</feature>
<evidence type="ECO:0000256" key="6">
    <source>
        <dbReference type="ARBA" id="ARBA00023002"/>
    </source>
</evidence>
<comment type="similarity">
    <text evidence="2">Belongs to the dihydrofolate reductase family.</text>
</comment>
<dbReference type="HOGENOM" id="CLU_043966_5_1_9"/>
<dbReference type="AlphaFoldDB" id="V2Y4R7"/>
<dbReference type="PANTHER" id="PTHR48069:SF3">
    <property type="entry name" value="DIHYDROFOLATE REDUCTASE"/>
    <property type="match status" value="1"/>
</dbReference>
<dbReference type="CDD" id="cd00209">
    <property type="entry name" value="DHFR"/>
    <property type="match status" value="1"/>
</dbReference>
<dbReference type="RefSeq" id="WP_023354007.1">
    <property type="nucleotide sequence ID" value="NZ_KI535367.1"/>
</dbReference>
<proteinExistence type="inferred from homology"/>
<dbReference type="GO" id="GO:0046654">
    <property type="term" value="P:tetrahydrofolate biosynthetic process"/>
    <property type="evidence" value="ECO:0007669"/>
    <property type="project" value="UniProtKB-UniPathway"/>
</dbReference>
<comment type="caution">
    <text evidence="8">The sequence shown here is derived from an EMBL/GenBank/DDBJ whole genome shotgun (WGS) entry which is preliminary data.</text>
</comment>